<protein>
    <submittedName>
        <fullName evidence="2">Uncharacterized protein</fullName>
    </submittedName>
</protein>
<dbReference type="Proteomes" id="UP001162029">
    <property type="component" value="Unassembled WGS sequence"/>
</dbReference>
<sequence length="182" mass="18739">MCAEDAGEVRTGQETGGCGPTTANLPSGPGLSADGTGGPGIALTAAADRVSFAAAVKGFGYRTGPDEPNGFNGCLDPGVPNGPGDRTGPNEPNGPGERNGPGDRNASADVGVEANTDRSAILVRTAIRAWNEKPDDDLRPMYPLEEEALATWMMGGIVLQSPPGFLVCTHPRATRVVMLDFF</sequence>
<feature type="region of interest" description="Disordered" evidence="1">
    <location>
        <begin position="1"/>
        <end position="41"/>
    </location>
</feature>
<feature type="compositionally biased region" description="Low complexity" evidence="1">
    <location>
        <begin position="89"/>
        <end position="105"/>
    </location>
</feature>
<dbReference type="EMBL" id="CANTFM010000511">
    <property type="protein sequence ID" value="CAI5723651.1"/>
    <property type="molecule type" value="Genomic_DNA"/>
</dbReference>
<accession>A0AAV0TPE7</accession>
<dbReference type="AlphaFoldDB" id="A0AAV0TPE7"/>
<proteinExistence type="predicted"/>
<evidence type="ECO:0000313" key="3">
    <source>
        <dbReference type="Proteomes" id="UP001162029"/>
    </source>
</evidence>
<name>A0AAV0TPE7_9STRA</name>
<comment type="caution">
    <text evidence="2">The sequence shown here is derived from an EMBL/GenBank/DDBJ whole genome shotgun (WGS) entry which is preliminary data.</text>
</comment>
<reference evidence="2" key="1">
    <citation type="submission" date="2022-12" db="EMBL/GenBank/DDBJ databases">
        <authorList>
            <person name="Webb A."/>
        </authorList>
    </citation>
    <scope>NUCLEOTIDE SEQUENCE</scope>
    <source>
        <strain evidence="2">Pd1</strain>
    </source>
</reference>
<gene>
    <name evidence="2" type="ORF">PDE001_LOCUS2955</name>
</gene>
<feature type="region of interest" description="Disordered" evidence="1">
    <location>
        <begin position="65"/>
        <end position="109"/>
    </location>
</feature>
<evidence type="ECO:0000256" key="1">
    <source>
        <dbReference type="SAM" id="MobiDB-lite"/>
    </source>
</evidence>
<evidence type="ECO:0000313" key="2">
    <source>
        <dbReference type="EMBL" id="CAI5723651.1"/>
    </source>
</evidence>
<keyword evidence="3" id="KW-1185">Reference proteome</keyword>
<organism evidence="2 3">
    <name type="scientific">Peronospora destructor</name>
    <dbReference type="NCBI Taxonomy" id="86335"/>
    <lineage>
        <taxon>Eukaryota</taxon>
        <taxon>Sar</taxon>
        <taxon>Stramenopiles</taxon>
        <taxon>Oomycota</taxon>
        <taxon>Peronosporomycetes</taxon>
        <taxon>Peronosporales</taxon>
        <taxon>Peronosporaceae</taxon>
        <taxon>Peronospora</taxon>
    </lineage>
</organism>